<keyword evidence="1" id="KW-1133">Transmembrane helix</keyword>
<feature type="transmembrane region" description="Helical" evidence="1">
    <location>
        <begin position="61"/>
        <end position="80"/>
    </location>
</feature>
<proteinExistence type="predicted"/>
<dbReference type="Proteomes" id="UP000546464">
    <property type="component" value="Unassembled WGS sequence"/>
</dbReference>
<gene>
    <name evidence="2" type="ORF">H5P28_00190</name>
</gene>
<keyword evidence="1" id="KW-0812">Transmembrane</keyword>
<protein>
    <submittedName>
        <fullName evidence="2">Uncharacterized protein</fullName>
    </submittedName>
</protein>
<evidence type="ECO:0000313" key="3">
    <source>
        <dbReference type="Proteomes" id="UP000546464"/>
    </source>
</evidence>
<name>A0A842H8J5_9BACT</name>
<comment type="caution">
    <text evidence="2">The sequence shown here is derived from an EMBL/GenBank/DDBJ whole genome shotgun (WGS) entry which is preliminary data.</text>
</comment>
<evidence type="ECO:0000256" key="1">
    <source>
        <dbReference type="SAM" id="Phobius"/>
    </source>
</evidence>
<dbReference type="EMBL" id="JACHVB010000004">
    <property type="protein sequence ID" value="MBC2592670.1"/>
    <property type="molecule type" value="Genomic_DNA"/>
</dbReference>
<organism evidence="2 3">
    <name type="scientific">Ruficoccus amylovorans</name>
    <dbReference type="NCBI Taxonomy" id="1804625"/>
    <lineage>
        <taxon>Bacteria</taxon>
        <taxon>Pseudomonadati</taxon>
        <taxon>Verrucomicrobiota</taxon>
        <taxon>Opitutia</taxon>
        <taxon>Puniceicoccales</taxon>
        <taxon>Cerasicoccaceae</taxon>
        <taxon>Ruficoccus</taxon>
    </lineage>
</organism>
<dbReference type="AlphaFoldDB" id="A0A842H8J5"/>
<reference evidence="2 3" key="1">
    <citation type="submission" date="2020-07" db="EMBL/GenBank/DDBJ databases">
        <authorList>
            <person name="Feng X."/>
        </authorList>
    </citation>
    <scope>NUCLEOTIDE SEQUENCE [LARGE SCALE GENOMIC DNA]</scope>
    <source>
        <strain evidence="2 3">JCM31066</strain>
    </source>
</reference>
<keyword evidence="1" id="KW-0472">Membrane</keyword>
<evidence type="ECO:0000313" key="2">
    <source>
        <dbReference type="EMBL" id="MBC2592670.1"/>
    </source>
</evidence>
<accession>A0A842H8J5</accession>
<keyword evidence="3" id="KW-1185">Reference proteome</keyword>
<dbReference type="RefSeq" id="WP_185673709.1">
    <property type="nucleotide sequence ID" value="NZ_JACHVB010000004.1"/>
</dbReference>
<sequence length="85" mass="9200">MSKAFEDGCWAARNGLRREANHYADATARQHWYRGYDGTRAGMMREAQAEPPPVSGHYVEIPLAVIIVVAGTVITIVSLLSGGGQ</sequence>